<dbReference type="Gene3D" id="1.10.287.1490">
    <property type="match status" value="1"/>
</dbReference>
<dbReference type="GO" id="GO:0005635">
    <property type="term" value="C:nuclear envelope"/>
    <property type="evidence" value="ECO:0007669"/>
    <property type="project" value="TreeGrafter"/>
</dbReference>
<dbReference type="PANTHER" id="PTHR47012:SF3">
    <property type="entry name" value="LAMIN TAIL DOMAIN CONTAINING 1"/>
    <property type="match status" value="1"/>
</dbReference>
<dbReference type="SUPFAM" id="SSF74853">
    <property type="entry name" value="Lamin A/C globular tail domain"/>
    <property type="match status" value="1"/>
</dbReference>
<feature type="compositionally biased region" description="Polar residues" evidence="2">
    <location>
        <begin position="39"/>
        <end position="50"/>
    </location>
</feature>
<feature type="compositionally biased region" description="Polar residues" evidence="2">
    <location>
        <begin position="67"/>
        <end position="79"/>
    </location>
</feature>
<protein>
    <submittedName>
        <fullName evidence="3">Intermediate filament tail domain-containing protein 1</fullName>
    </submittedName>
</protein>
<name>K1QKB9_MAGGI</name>
<dbReference type="SUPFAM" id="SSF64593">
    <property type="entry name" value="Intermediate filament protein, coiled coil region"/>
    <property type="match status" value="1"/>
</dbReference>
<evidence type="ECO:0000256" key="2">
    <source>
        <dbReference type="SAM" id="MobiDB-lite"/>
    </source>
</evidence>
<dbReference type="InterPro" id="IPR042840">
    <property type="entry name" value="LMNTD1"/>
</dbReference>
<dbReference type="InterPro" id="IPR036415">
    <property type="entry name" value="Lamin_tail_dom_sf"/>
</dbReference>
<evidence type="ECO:0000256" key="1">
    <source>
        <dbReference type="SAM" id="Coils"/>
    </source>
</evidence>
<evidence type="ECO:0000313" key="3">
    <source>
        <dbReference type="EMBL" id="EKC22176.1"/>
    </source>
</evidence>
<dbReference type="SMART" id="SM01391">
    <property type="entry name" value="Filament"/>
    <property type="match status" value="1"/>
</dbReference>
<dbReference type="GO" id="GO:0005737">
    <property type="term" value="C:cytoplasm"/>
    <property type="evidence" value="ECO:0007669"/>
    <property type="project" value="TreeGrafter"/>
</dbReference>
<feature type="compositionally biased region" description="Pro residues" evidence="2">
    <location>
        <begin position="678"/>
        <end position="687"/>
    </location>
</feature>
<dbReference type="AlphaFoldDB" id="K1QKB9"/>
<feature type="region of interest" description="Disordered" evidence="2">
    <location>
        <begin position="939"/>
        <end position="1009"/>
    </location>
</feature>
<dbReference type="Gene3D" id="2.60.40.1260">
    <property type="entry name" value="Lamin Tail domain"/>
    <property type="match status" value="1"/>
</dbReference>
<reference evidence="3" key="1">
    <citation type="journal article" date="2012" name="Nature">
        <title>The oyster genome reveals stress adaptation and complexity of shell formation.</title>
        <authorList>
            <person name="Zhang G."/>
            <person name="Fang X."/>
            <person name="Guo X."/>
            <person name="Li L."/>
            <person name="Luo R."/>
            <person name="Xu F."/>
            <person name="Yang P."/>
            <person name="Zhang L."/>
            <person name="Wang X."/>
            <person name="Qi H."/>
            <person name="Xiong Z."/>
            <person name="Que H."/>
            <person name="Xie Y."/>
            <person name="Holland P.W."/>
            <person name="Paps J."/>
            <person name="Zhu Y."/>
            <person name="Wu F."/>
            <person name="Chen Y."/>
            <person name="Wang J."/>
            <person name="Peng C."/>
            <person name="Meng J."/>
            <person name="Yang L."/>
            <person name="Liu J."/>
            <person name="Wen B."/>
            <person name="Zhang N."/>
            <person name="Huang Z."/>
            <person name="Zhu Q."/>
            <person name="Feng Y."/>
            <person name="Mount A."/>
            <person name="Hedgecock D."/>
            <person name="Xu Z."/>
            <person name="Liu Y."/>
            <person name="Domazet-Loso T."/>
            <person name="Du Y."/>
            <person name="Sun X."/>
            <person name="Zhang S."/>
            <person name="Liu B."/>
            <person name="Cheng P."/>
            <person name="Jiang X."/>
            <person name="Li J."/>
            <person name="Fan D."/>
            <person name="Wang W."/>
            <person name="Fu W."/>
            <person name="Wang T."/>
            <person name="Wang B."/>
            <person name="Zhang J."/>
            <person name="Peng Z."/>
            <person name="Li Y."/>
            <person name="Li N."/>
            <person name="Wang J."/>
            <person name="Chen M."/>
            <person name="He Y."/>
            <person name="Tan F."/>
            <person name="Song X."/>
            <person name="Zheng Q."/>
            <person name="Huang R."/>
            <person name="Yang H."/>
            <person name="Du X."/>
            <person name="Chen L."/>
            <person name="Yang M."/>
            <person name="Gaffney P.M."/>
            <person name="Wang S."/>
            <person name="Luo L."/>
            <person name="She Z."/>
            <person name="Ming Y."/>
            <person name="Huang W."/>
            <person name="Zhang S."/>
            <person name="Huang B."/>
            <person name="Zhang Y."/>
            <person name="Qu T."/>
            <person name="Ni P."/>
            <person name="Miao G."/>
            <person name="Wang J."/>
            <person name="Wang Q."/>
            <person name="Steinberg C.E."/>
            <person name="Wang H."/>
            <person name="Li N."/>
            <person name="Qian L."/>
            <person name="Zhang G."/>
            <person name="Li Y."/>
            <person name="Yang H."/>
            <person name="Liu X."/>
            <person name="Wang J."/>
            <person name="Yin Y."/>
            <person name="Wang J."/>
        </authorList>
    </citation>
    <scope>NUCLEOTIDE SEQUENCE [LARGE SCALE GENOMIC DNA]</scope>
    <source>
        <strain evidence="3">05x7-T-G4-1.051#20</strain>
    </source>
</reference>
<dbReference type="InterPro" id="IPR001322">
    <property type="entry name" value="Lamin_tail_dom"/>
</dbReference>
<dbReference type="EMBL" id="JH817348">
    <property type="protein sequence ID" value="EKC22176.1"/>
    <property type="molecule type" value="Genomic_DNA"/>
</dbReference>
<dbReference type="HOGENOM" id="CLU_287621_0_0_1"/>
<feature type="compositionally biased region" description="Polar residues" evidence="2">
    <location>
        <begin position="959"/>
        <end position="985"/>
    </location>
</feature>
<sequence>MPSKHKKRKDVSKIHSKLSEGPVQGSPFITHLGDGDPNLQPNPQYLYRSSTPEEEQTLQLVIPGLDQSGSGENLLNNSGDNKEENTSETKEVDTKEGPAETSPPATREEPPRPQSRNSFVTSRSYLNTDKVAQPSKAFNKQVYFVSSSPEPHLRPGSRCTNVTDSVNRTQVTPIVENPYARVDSGYSSRYSNRSYSAGSIRKLSHSPTRMSYGMTEHYNNPNTHFQHACNRTQEREELQKINDRFTSYIQKVRHLREQSGQQADTTSFIKSTKILEDEVATLKSLYEKELDNVRLMVESEKNRRLMEEMNTSHKRIQSLESELSESKVNSGRPYDDINNLTRDSEKMIREIETLKRRYEKEQLMRQEAEEKAHLTSQKMDFENQVYNQQIKELRERLETANATILSLETRIRQYSKSDTSVSGLLQQVRESAEEEMMRFKIESEENYARNITALKTQMENDAKTIDRLNTEKSQILGQIVELRAKITSLEGQIQNLNHQKVSLEEMVAQERAQATEQVAAMSQKLKDVQEMLFVKMREASSSHDCHMPLKAEISAMKALLEEEEKRLQVPSEDVNYTTNYTLTTQADQPPISTAELVTTNVPPQSFQPMSYAQPSAPPMSPSYAPMTAPNMTNEYVPQYEPFLTEDLDPAGVGLEYFGGGTRYTYQTTPSVNKLQIEPSPPTTPRPVGPVMRAKSAPVGSKVRGQNVPLIPTSMGQGQDYFDEMFRDLTRETLYTAPPSPPPQKQQRSKSSMDKYQSSVYHDYNTATSSAVGDIKILEVNQEGKYVRLVNDGKQEAEFGGHMIQQNVGGHPVAVYRFPPRTKFPANSTLTVWAGSNDPILHQPPSDYVWKEQQKWGTGPECTTILCKPNGQAIAWTTAAHRFTKNAFEEPSPASQQVVADDPVQDDANIETDSLTEMTVNINEPKPDSVYLKREKQQPNVLTPQKHPHGTSPGKEIHPATSQPRPYTYGNDNSSVNRQSRSQTTRPDPVNGQPYAGSAQKMGSAPLKRYTPTNIRGNGCIVNKADVGKTSCPPNHFMSPHVKFQTGLDQIRSQHNEDFMPPMPRPPLFSTW</sequence>
<feature type="compositionally biased region" description="Basic and acidic residues" evidence="2">
    <location>
        <begin position="80"/>
        <end position="98"/>
    </location>
</feature>
<proteinExistence type="predicted"/>
<dbReference type="Pfam" id="PF00932">
    <property type="entry name" value="LTD"/>
    <property type="match status" value="1"/>
</dbReference>
<feature type="compositionally biased region" description="Basic residues" evidence="2">
    <location>
        <begin position="1"/>
        <end position="16"/>
    </location>
</feature>
<feature type="coiled-coil region" evidence="1">
    <location>
        <begin position="283"/>
        <end position="410"/>
    </location>
</feature>
<keyword evidence="1" id="KW-0175">Coiled coil</keyword>
<feature type="compositionally biased region" description="Polar residues" evidence="2">
    <location>
        <begin position="114"/>
        <end position="127"/>
    </location>
</feature>
<dbReference type="Pfam" id="PF00038">
    <property type="entry name" value="Filament"/>
    <property type="match status" value="1"/>
</dbReference>
<organism evidence="3">
    <name type="scientific">Magallana gigas</name>
    <name type="common">Pacific oyster</name>
    <name type="synonym">Crassostrea gigas</name>
    <dbReference type="NCBI Taxonomy" id="29159"/>
    <lineage>
        <taxon>Eukaryota</taxon>
        <taxon>Metazoa</taxon>
        <taxon>Spiralia</taxon>
        <taxon>Lophotrochozoa</taxon>
        <taxon>Mollusca</taxon>
        <taxon>Bivalvia</taxon>
        <taxon>Autobranchia</taxon>
        <taxon>Pteriomorphia</taxon>
        <taxon>Ostreida</taxon>
        <taxon>Ostreoidea</taxon>
        <taxon>Ostreidae</taxon>
        <taxon>Magallana</taxon>
    </lineage>
</organism>
<feature type="region of interest" description="Disordered" evidence="2">
    <location>
        <begin position="733"/>
        <end position="756"/>
    </location>
</feature>
<dbReference type="InParanoid" id="K1QKB9"/>
<feature type="region of interest" description="Disordered" evidence="2">
    <location>
        <begin position="1"/>
        <end position="133"/>
    </location>
</feature>
<accession>K1QKB9</accession>
<dbReference type="PROSITE" id="PS51841">
    <property type="entry name" value="LTD"/>
    <property type="match status" value="1"/>
</dbReference>
<gene>
    <name evidence="3" type="ORF">CGI_10002687</name>
</gene>
<dbReference type="PANTHER" id="PTHR47012">
    <property type="entry name" value="LAMIN TAIL DOMAIN-CONTAINING PROTEIN 1"/>
    <property type="match status" value="1"/>
</dbReference>
<feature type="region of interest" description="Disordered" evidence="2">
    <location>
        <begin position="672"/>
        <end position="715"/>
    </location>
</feature>
<feature type="coiled-coil region" evidence="1">
    <location>
        <begin position="451"/>
        <end position="531"/>
    </location>
</feature>
<dbReference type="InterPro" id="IPR039008">
    <property type="entry name" value="IF_rod_dom"/>
</dbReference>